<comment type="caution">
    <text evidence="3">The sequence shown here is derived from an EMBL/GenBank/DDBJ whole genome shotgun (WGS) entry which is preliminary data.</text>
</comment>
<dbReference type="Pfam" id="PF20710">
    <property type="entry name" value="DUF6824"/>
    <property type="match status" value="1"/>
</dbReference>
<dbReference type="AlphaFoldDB" id="A0AAD9DGA2"/>
<reference evidence="3" key="1">
    <citation type="submission" date="2023-06" db="EMBL/GenBank/DDBJ databases">
        <title>Survivors Of The Sea: Transcriptome response of Skeletonema marinoi to long-term dormancy.</title>
        <authorList>
            <person name="Pinder M.I.M."/>
            <person name="Kourtchenko O."/>
            <person name="Robertson E.K."/>
            <person name="Larsson T."/>
            <person name="Maumus F."/>
            <person name="Osuna-Cruz C.M."/>
            <person name="Vancaester E."/>
            <person name="Stenow R."/>
            <person name="Vandepoele K."/>
            <person name="Ploug H."/>
            <person name="Bruchert V."/>
            <person name="Godhe A."/>
            <person name="Topel M."/>
        </authorList>
    </citation>
    <scope>NUCLEOTIDE SEQUENCE</scope>
    <source>
        <strain evidence="3">R05AC</strain>
    </source>
</reference>
<dbReference type="EMBL" id="JATAAI010000006">
    <property type="protein sequence ID" value="KAK1744989.1"/>
    <property type="molecule type" value="Genomic_DNA"/>
</dbReference>
<sequence length="182" mass="19976">MNPMGGLPIRGANPPPKLLTVRADALKMPDGTPLKNIEKHRDQDVLCGRGGGTNHHVGNAHWRKLVNTNKRLYLSLPKKQKALVAKSIVHAVRAQNPPGRFLARDPSNSLWCDIGDQKATEKTSQALREGAPDIRTEMAKEGQMEKGHIRGGQLLRNGLIGLEQSKPGDTVHEKALPHLPQR</sequence>
<gene>
    <name evidence="3" type="ORF">QTG54_004280</name>
</gene>
<keyword evidence="4" id="KW-1185">Reference proteome</keyword>
<name>A0AAD9DGA2_9STRA</name>
<accession>A0AAD9DGA2</accession>
<dbReference type="InterPro" id="IPR049227">
    <property type="entry name" value="DUF6824"/>
</dbReference>
<proteinExistence type="predicted"/>
<protein>
    <recommendedName>
        <fullName evidence="2">DUF6824 domain-containing protein</fullName>
    </recommendedName>
</protein>
<evidence type="ECO:0000313" key="3">
    <source>
        <dbReference type="EMBL" id="KAK1744989.1"/>
    </source>
</evidence>
<evidence type="ECO:0000259" key="2">
    <source>
        <dbReference type="Pfam" id="PF20710"/>
    </source>
</evidence>
<dbReference type="Proteomes" id="UP001224775">
    <property type="component" value="Unassembled WGS sequence"/>
</dbReference>
<feature type="region of interest" description="Disordered" evidence="1">
    <location>
        <begin position="163"/>
        <end position="182"/>
    </location>
</feature>
<evidence type="ECO:0000313" key="4">
    <source>
        <dbReference type="Proteomes" id="UP001224775"/>
    </source>
</evidence>
<organism evidence="3 4">
    <name type="scientific">Skeletonema marinoi</name>
    <dbReference type="NCBI Taxonomy" id="267567"/>
    <lineage>
        <taxon>Eukaryota</taxon>
        <taxon>Sar</taxon>
        <taxon>Stramenopiles</taxon>
        <taxon>Ochrophyta</taxon>
        <taxon>Bacillariophyta</taxon>
        <taxon>Coscinodiscophyceae</taxon>
        <taxon>Thalassiosirophycidae</taxon>
        <taxon>Thalassiosirales</taxon>
        <taxon>Skeletonemataceae</taxon>
        <taxon>Skeletonema</taxon>
        <taxon>Skeletonema marinoi-dohrnii complex</taxon>
    </lineage>
</organism>
<evidence type="ECO:0000256" key="1">
    <source>
        <dbReference type="SAM" id="MobiDB-lite"/>
    </source>
</evidence>
<feature type="domain" description="DUF6824" evidence="2">
    <location>
        <begin position="44"/>
        <end position="129"/>
    </location>
</feature>